<dbReference type="AlphaFoldDB" id="A0A512JS01"/>
<dbReference type="EMBL" id="BJZV01000063">
    <property type="protein sequence ID" value="GEP12725.1"/>
    <property type="molecule type" value="Genomic_DNA"/>
</dbReference>
<protein>
    <submittedName>
        <fullName evidence="1">Uncharacterized protein</fullName>
    </submittedName>
</protein>
<evidence type="ECO:0000313" key="2">
    <source>
        <dbReference type="Proteomes" id="UP000321750"/>
    </source>
</evidence>
<comment type="caution">
    <text evidence="1">The sequence shown here is derived from an EMBL/GenBank/DDBJ whole genome shotgun (WGS) entry which is preliminary data.</text>
</comment>
<evidence type="ECO:0000313" key="1">
    <source>
        <dbReference type="EMBL" id="GEP12725.1"/>
    </source>
</evidence>
<accession>A0A512JS01</accession>
<keyword evidence="2" id="KW-1185">Reference proteome</keyword>
<dbReference type="Proteomes" id="UP000321750">
    <property type="component" value="Unassembled WGS sequence"/>
</dbReference>
<organism evidence="1 2">
    <name type="scientific">Methylobacterium gnaphalii</name>
    <dbReference type="NCBI Taxonomy" id="1010610"/>
    <lineage>
        <taxon>Bacteria</taxon>
        <taxon>Pseudomonadati</taxon>
        <taxon>Pseudomonadota</taxon>
        <taxon>Alphaproteobacteria</taxon>
        <taxon>Hyphomicrobiales</taxon>
        <taxon>Methylobacteriaceae</taxon>
        <taxon>Methylobacterium</taxon>
    </lineage>
</organism>
<sequence length="86" mass="9585">MQVQASATGSRTGAETGIRLRWFRFLRNTHGIPLKEERESRGLERLAPSAGCLVSHPLARGGRDALADHNQGVRELLQAWVPERQL</sequence>
<name>A0A512JS01_9HYPH</name>
<reference evidence="1 2" key="1">
    <citation type="submission" date="2019-07" db="EMBL/GenBank/DDBJ databases">
        <title>Whole genome shotgun sequence of Methylobacterium gnaphalii NBRC 107716.</title>
        <authorList>
            <person name="Hosoyama A."/>
            <person name="Uohara A."/>
            <person name="Ohji S."/>
            <person name="Ichikawa N."/>
        </authorList>
    </citation>
    <scope>NUCLEOTIDE SEQUENCE [LARGE SCALE GENOMIC DNA]</scope>
    <source>
        <strain evidence="1 2">NBRC 107716</strain>
    </source>
</reference>
<gene>
    <name evidence="1" type="ORF">MGN01_45700</name>
</gene>
<proteinExistence type="predicted"/>